<reference evidence="1" key="1">
    <citation type="submission" date="2021-02" db="EMBL/GenBank/DDBJ databases">
        <authorList>
            <person name="Dougan E. K."/>
            <person name="Rhodes N."/>
            <person name="Thang M."/>
            <person name="Chan C."/>
        </authorList>
    </citation>
    <scope>NUCLEOTIDE SEQUENCE</scope>
</reference>
<dbReference type="Proteomes" id="UP000604046">
    <property type="component" value="Unassembled WGS sequence"/>
</dbReference>
<protein>
    <submittedName>
        <fullName evidence="1">Uncharacterized protein</fullName>
    </submittedName>
</protein>
<sequence length="338" mass="36660">MERQRFEVGDYVRVTVKAQEWQYLNGSIGRIIEAPSDDAMDDADPRYKVECGAVAGCHRGKVHNKLFVKKIKASNLSVLHGHDFRSSDLQIGDFVEIHGLESITGSMLNHLRGEVVSLPADVAEGRHGVCVGSLKAKSIADADTATWIKSIKKKNLRKLPREACALLDLKRLAAETVAECQYVWSGVDTQKAYCGACCTKQKIQVHVKAIEAVGDSLKLIIGEPSGQPEAEVFTRCVKDAGLTVVDVRKTGEAVPVPSEWESLVPNVSVCLAVVSPAAVPASTKRLKEQPVHAKSLESMFRPHLGQGGAAFVFSNGIPPDYDAEVSSDHVITKSSMFE</sequence>
<keyword evidence="2" id="KW-1185">Reference proteome</keyword>
<evidence type="ECO:0000313" key="2">
    <source>
        <dbReference type="Proteomes" id="UP000604046"/>
    </source>
</evidence>
<dbReference type="AlphaFoldDB" id="A0A812T6V7"/>
<name>A0A812T6V7_9DINO</name>
<proteinExistence type="predicted"/>
<dbReference type="EMBL" id="CAJNDS010002522">
    <property type="protein sequence ID" value="CAE7509944.1"/>
    <property type="molecule type" value="Genomic_DNA"/>
</dbReference>
<evidence type="ECO:0000313" key="1">
    <source>
        <dbReference type="EMBL" id="CAE7509944.1"/>
    </source>
</evidence>
<accession>A0A812T6V7</accession>
<comment type="caution">
    <text evidence="1">The sequence shown here is derived from an EMBL/GenBank/DDBJ whole genome shotgun (WGS) entry which is preliminary data.</text>
</comment>
<gene>
    <name evidence="1" type="ORF">SNAT2548_LOCUS28555</name>
</gene>
<organism evidence="1 2">
    <name type="scientific">Symbiodinium natans</name>
    <dbReference type="NCBI Taxonomy" id="878477"/>
    <lineage>
        <taxon>Eukaryota</taxon>
        <taxon>Sar</taxon>
        <taxon>Alveolata</taxon>
        <taxon>Dinophyceae</taxon>
        <taxon>Suessiales</taxon>
        <taxon>Symbiodiniaceae</taxon>
        <taxon>Symbiodinium</taxon>
    </lineage>
</organism>